<reference evidence="3" key="1">
    <citation type="submission" date="2021-10" db="EMBL/GenBank/DDBJ databases">
        <title>The complete genome sequence of Leeia sp. TBRC 13508.</title>
        <authorList>
            <person name="Charoenyingcharoen P."/>
            <person name="Yukphan P."/>
        </authorList>
    </citation>
    <scope>NUCLEOTIDE SEQUENCE</scope>
    <source>
        <strain evidence="3">TBRC 13508</strain>
    </source>
</reference>
<proteinExistence type="predicted"/>
<evidence type="ECO:0000256" key="1">
    <source>
        <dbReference type="SAM" id="MobiDB-lite"/>
    </source>
</evidence>
<feature type="signal peptide" evidence="2">
    <location>
        <begin position="1"/>
        <end position="23"/>
    </location>
</feature>
<feature type="region of interest" description="Disordered" evidence="1">
    <location>
        <begin position="22"/>
        <end position="168"/>
    </location>
</feature>
<evidence type="ECO:0000256" key="2">
    <source>
        <dbReference type="SAM" id="SignalP"/>
    </source>
</evidence>
<feature type="compositionally biased region" description="Low complexity" evidence="1">
    <location>
        <begin position="46"/>
        <end position="55"/>
    </location>
</feature>
<feature type="compositionally biased region" description="Basic and acidic residues" evidence="1">
    <location>
        <begin position="108"/>
        <end position="137"/>
    </location>
</feature>
<feature type="compositionally biased region" description="Basic residues" evidence="1">
    <location>
        <begin position="155"/>
        <end position="168"/>
    </location>
</feature>
<feature type="compositionally biased region" description="Basic and acidic residues" evidence="1">
    <location>
        <begin position="76"/>
        <end position="88"/>
    </location>
</feature>
<keyword evidence="2" id="KW-0732">Signal</keyword>
<protein>
    <submittedName>
        <fullName evidence="3">Uncharacterized protein</fullName>
    </submittedName>
</protein>
<accession>A0ABS8DAG5</accession>
<comment type="caution">
    <text evidence="3">The sequence shown here is derived from an EMBL/GenBank/DDBJ whole genome shotgun (WGS) entry which is preliminary data.</text>
</comment>
<gene>
    <name evidence="3" type="ORF">LIN78_16785</name>
</gene>
<sequence>MMKLKSYLFSIALLAGVSLTAHAEGPNPLPFDSAGYSDTPSKQVNAAPSTPTPAAAKEDPKKSVRAKDDEDDDDGDATKQIKKCEKVAPKKVKGKKAGPAKTVCKTVTVKEKPSKSSKSHAVEGKRGKKEAEDEPKASCKKGKKCKSSNEEKPSSTKKKATKKPVKKK</sequence>
<evidence type="ECO:0000313" key="4">
    <source>
        <dbReference type="Proteomes" id="UP001165395"/>
    </source>
</evidence>
<dbReference type="Proteomes" id="UP001165395">
    <property type="component" value="Unassembled WGS sequence"/>
</dbReference>
<evidence type="ECO:0000313" key="3">
    <source>
        <dbReference type="EMBL" id="MCB6185204.1"/>
    </source>
</evidence>
<dbReference type="RefSeq" id="WP_227182035.1">
    <property type="nucleotide sequence ID" value="NZ_JAJBZT010000013.1"/>
</dbReference>
<feature type="compositionally biased region" description="Basic and acidic residues" evidence="1">
    <location>
        <begin position="56"/>
        <end position="68"/>
    </location>
</feature>
<dbReference type="EMBL" id="JAJBZT010000013">
    <property type="protein sequence ID" value="MCB6185204.1"/>
    <property type="molecule type" value="Genomic_DNA"/>
</dbReference>
<name>A0ABS8DAG5_9NEIS</name>
<keyword evidence="4" id="KW-1185">Reference proteome</keyword>
<organism evidence="3 4">
    <name type="scientific">Leeia speluncae</name>
    <dbReference type="NCBI Taxonomy" id="2884804"/>
    <lineage>
        <taxon>Bacteria</taxon>
        <taxon>Pseudomonadati</taxon>
        <taxon>Pseudomonadota</taxon>
        <taxon>Betaproteobacteria</taxon>
        <taxon>Neisseriales</taxon>
        <taxon>Leeiaceae</taxon>
        <taxon>Leeia</taxon>
    </lineage>
</organism>
<feature type="chain" id="PRO_5047173957" evidence="2">
    <location>
        <begin position="24"/>
        <end position="168"/>
    </location>
</feature>
<feature type="compositionally biased region" description="Basic residues" evidence="1">
    <location>
        <begin position="89"/>
        <end position="98"/>
    </location>
</feature>